<dbReference type="Proteomes" id="UP000739538">
    <property type="component" value="Unassembled WGS sequence"/>
</dbReference>
<name>A0A956SHF6_UNCEI</name>
<comment type="caution">
    <text evidence="6">The sequence shown here is derived from an EMBL/GenBank/DDBJ whole genome shotgun (WGS) entry which is preliminary data.</text>
</comment>
<dbReference type="GO" id="GO:0008170">
    <property type="term" value="F:N-methyltransferase activity"/>
    <property type="evidence" value="ECO:0007669"/>
    <property type="project" value="InterPro"/>
</dbReference>
<sequence>MYLDPPFGTGASRAMLKGRAKTAGGGGDVGPSQTIRDIAYADPLLDPSSQVELWQEVRRILRPGGAFFLHLDWRTVHASKVLLDGIFGADNFLNEIIWHYATGGVPTRWFSRKHDSILYYVSGPGHTFHRLQEKKYLAHKMSRKGVPEYRDERGWYRYRFLDDVWQIPWLTQDSKERTGYPTQKPVALLTRILEACTEPGDLVADFFCGSGTTAVAAIRLGRRWIAGDESERAIEISRGRIEEEVRLRSTAEQGEQLTLRPTDRPAQRPAARLTETTTDERKGTRSSRTEREDGGGLGDGGNASHE</sequence>
<dbReference type="PANTHER" id="PTHR13370">
    <property type="entry name" value="RNA METHYLASE-RELATED"/>
    <property type="match status" value="1"/>
</dbReference>
<evidence type="ECO:0000313" key="7">
    <source>
        <dbReference type="Proteomes" id="UP000739538"/>
    </source>
</evidence>
<reference evidence="6" key="1">
    <citation type="submission" date="2020-04" db="EMBL/GenBank/DDBJ databases">
        <authorList>
            <person name="Zhang T."/>
        </authorList>
    </citation>
    <scope>NUCLEOTIDE SEQUENCE</scope>
    <source>
        <strain evidence="6">HKST-UBA02</strain>
    </source>
</reference>
<reference evidence="6" key="2">
    <citation type="journal article" date="2021" name="Microbiome">
        <title>Successional dynamics and alternative stable states in a saline activated sludge microbial community over 9 years.</title>
        <authorList>
            <person name="Wang Y."/>
            <person name="Ye J."/>
            <person name="Ju F."/>
            <person name="Liu L."/>
            <person name="Boyd J.A."/>
            <person name="Deng Y."/>
            <person name="Parks D.H."/>
            <person name="Jiang X."/>
            <person name="Yin X."/>
            <person name="Woodcroft B.J."/>
            <person name="Tyson G.W."/>
            <person name="Hugenholtz P."/>
            <person name="Polz M.F."/>
            <person name="Zhang T."/>
        </authorList>
    </citation>
    <scope>NUCLEOTIDE SEQUENCE</scope>
    <source>
        <strain evidence="6">HKST-UBA02</strain>
    </source>
</reference>
<dbReference type="Gene3D" id="3.40.50.150">
    <property type="entry name" value="Vaccinia Virus protein VP39"/>
    <property type="match status" value="1"/>
</dbReference>
<dbReference type="AlphaFoldDB" id="A0A956SHF6"/>
<accession>A0A956SHF6</accession>
<dbReference type="PANTHER" id="PTHR13370:SF3">
    <property type="entry name" value="TRNA (GUANINE(10)-N2)-METHYLTRANSFERASE HOMOLOG"/>
    <property type="match status" value="1"/>
</dbReference>
<evidence type="ECO:0000256" key="4">
    <source>
        <dbReference type="SAM" id="MobiDB-lite"/>
    </source>
</evidence>
<dbReference type="GO" id="GO:0005737">
    <property type="term" value="C:cytoplasm"/>
    <property type="evidence" value="ECO:0007669"/>
    <property type="project" value="TreeGrafter"/>
</dbReference>
<keyword evidence="2" id="KW-0808">Transferase</keyword>
<dbReference type="GO" id="GO:0003677">
    <property type="term" value="F:DNA binding"/>
    <property type="evidence" value="ECO:0007669"/>
    <property type="project" value="InterPro"/>
</dbReference>
<feature type="region of interest" description="Disordered" evidence="4">
    <location>
        <begin position="249"/>
        <end position="306"/>
    </location>
</feature>
<dbReference type="Pfam" id="PF01555">
    <property type="entry name" value="N6_N4_Mtase"/>
    <property type="match status" value="1"/>
</dbReference>
<dbReference type="InterPro" id="IPR002295">
    <property type="entry name" value="N4/N6-MTase_EcoPI_Mod-like"/>
</dbReference>
<gene>
    <name evidence="6" type="ORF">KDA27_27585</name>
</gene>
<feature type="domain" description="DNA methylase N-4/N-6" evidence="5">
    <location>
        <begin position="50"/>
        <end position="237"/>
    </location>
</feature>
<evidence type="ECO:0000256" key="3">
    <source>
        <dbReference type="ARBA" id="ARBA00022691"/>
    </source>
</evidence>
<feature type="compositionally biased region" description="Basic and acidic residues" evidence="4">
    <location>
        <begin position="278"/>
        <end position="294"/>
    </location>
</feature>
<dbReference type="GO" id="GO:0032259">
    <property type="term" value="P:methylation"/>
    <property type="evidence" value="ECO:0007669"/>
    <property type="project" value="UniProtKB-KW"/>
</dbReference>
<dbReference type="InterPro" id="IPR029063">
    <property type="entry name" value="SAM-dependent_MTases_sf"/>
</dbReference>
<feature type="compositionally biased region" description="Gly residues" evidence="4">
    <location>
        <begin position="295"/>
        <end position="306"/>
    </location>
</feature>
<dbReference type="PRINTS" id="PR00506">
    <property type="entry name" value="D21N6MTFRASE"/>
</dbReference>
<keyword evidence="3" id="KW-0949">S-adenosyl-L-methionine</keyword>
<protein>
    <submittedName>
        <fullName evidence="6">Site-specific DNA-methyltransferase</fullName>
    </submittedName>
</protein>
<evidence type="ECO:0000256" key="2">
    <source>
        <dbReference type="ARBA" id="ARBA00022679"/>
    </source>
</evidence>
<evidence type="ECO:0000313" key="6">
    <source>
        <dbReference type="EMBL" id="MCA9759589.1"/>
    </source>
</evidence>
<organism evidence="6 7">
    <name type="scientific">Eiseniibacteriota bacterium</name>
    <dbReference type="NCBI Taxonomy" id="2212470"/>
    <lineage>
        <taxon>Bacteria</taxon>
        <taxon>Candidatus Eiseniibacteriota</taxon>
    </lineage>
</organism>
<proteinExistence type="predicted"/>
<evidence type="ECO:0000259" key="5">
    <source>
        <dbReference type="Pfam" id="PF01555"/>
    </source>
</evidence>
<keyword evidence="1" id="KW-0489">Methyltransferase</keyword>
<evidence type="ECO:0000256" key="1">
    <source>
        <dbReference type="ARBA" id="ARBA00022603"/>
    </source>
</evidence>
<dbReference type="SUPFAM" id="SSF53335">
    <property type="entry name" value="S-adenosyl-L-methionine-dependent methyltransferases"/>
    <property type="match status" value="1"/>
</dbReference>
<dbReference type="EMBL" id="JAGQHS010000403">
    <property type="protein sequence ID" value="MCA9759589.1"/>
    <property type="molecule type" value="Genomic_DNA"/>
</dbReference>
<dbReference type="InterPro" id="IPR002941">
    <property type="entry name" value="DNA_methylase_N4/N6"/>
</dbReference>